<feature type="region of interest" description="Disordered" evidence="1">
    <location>
        <begin position="23"/>
        <end position="44"/>
    </location>
</feature>
<proteinExistence type="predicted"/>
<evidence type="ECO:0000313" key="2">
    <source>
        <dbReference type="EMBL" id="KAF5346386.1"/>
    </source>
</evidence>
<name>A0A8H5CQY8_9AGAR</name>
<keyword evidence="3" id="KW-1185">Reference proteome</keyword>
<comment type="caution">
    <text evidence="2">The sequence shown here is derived from an EMBL/GenBank/DDBJ whole genome shotgun (WGS) entry which is preliminary data.</text>
</comment>
<protein>
    <submittedName>
        <fullName evidence="2">Uncharacterized protein</fullName>
    </submittedName>
</protein>
<dbReference type="OrthoDB" id="2842449at2759"/>
<dbReference type="AlphaFoldDB" id="A0A8H5CQY8"/>
<organism evidence="2 3">
    <name type="scientific">Collybiopsis confluens</name>
    <dbReference type="NCBI Taxonomy" id="2823264"/>
    <lineage>
        <taxon>Eukaryota</taxon>
        <taxon>Fungi</taxon>
        <taxon>Dikarya</taxon>
        <taxon>Basidiomycota</taxon>
        <taxon>Agaricomycotina</taxon>
        <taxon>Agaricomycetes</taxon>
        <taxon>Agaricomycetidae</taxon>
        <taxon>Agaricales</taxon>
        <taxon>Marasmiineae</taxon>
        <taxon>Omphalotaceae</taxon>
        <taxon>Collybiopsis</taxon>
    </lineage>
</organism>
<dbReference type="Proteomes" id="UP000518752">
    <property type="component" value="Unassembled WGS sequence"/>
</dbReference>
<dbReference type="EMBL" id="JAACJN010000353">
    <property type="protein sequence ID" value="KAF5346386.1"/>
    <property type="molecule type" value="Genomic_DNA"/>
</dbReference>
<sequence length="188" mass="21827">MSTPSETARLRVYALAREYDSRKKSACKNPSSMTRAESPDSLLGLPTTKELPNAFKIDEDALRRYPWYRKPPLIHYGFGIDYEDLINYHEAHQLRLPSEELSRGTFVASIENSALRDLRSRCRFHDLDILPPSVKHIGYELVLSLYDSHTIDERELADEEEEDLVKVIQGELPVTKKQSLRWFYPICQ</sequence>
<gene>
    <name evidence="2" type="ORF">D9757_014661</name>
</gene>
<accession>A0A8H5CQY8</accession>
<evidence type="ECO:0000256" key="1">
    <source>
        <dbReference type="SAM" id="MobiDB-lite"/>
    </source>
</evidence>
<reference evidence="2 3" key="1">
    <citation type="journal article" date="2020" name="ISME J.">
        <title>Uncovering the hidden diversity of litter-decomposition mechanisms in mushroom-forming fungi.</title>
        <authorList>
            <person name="Floudas D."/>
            <person name="Bentzer J."/>
            <person name="Ahren D."/>
            <person name="Johansson T."/>
            <person name="Persson P."/>
            <person name="Tunlid A."/>
        </authorList>
    </citation>
    <scope>NUCLEOTIDE SEQUENCE [LARGE SCALE GENOMIC DNA]</scope>
    <source>
        <strain evidence="2 3">CBS 406.79</strain>
    </source>
</reference>
<evidence type="ECO:0000313" key="3">
    <source>
        <dbReference type="Proteomes" id="UP000518752"/>
    </source>
</evidence>